<reference evidence="3" key="1">
    <citation type="submission" date="2017-02" db="UniProtKB">
        <authorList>
            <consortium name="WormBaseParasite"/>
        </authorList>
    </citation>
    <scope>IDENTIFICATION</scope>
</reference>
<dbReference type="WBParaSite" id="TTAC_0001050301-mRNA-1">
    <property type="protein sequence ID" value="TTAC_0001050301-mRNA-1"/>
    <property type="gene ID" value="TTAC_0001050301"/>
</dbReference>
<evidence type="ECO:0000313" key="2">
    <source>
        <dbReference type="Proteomes" id="UP000274429"/>
    </source>
</evidence>
<evidence type="ECO:0000313" key="1">
    <source>
        <dbReference type="EMBL" id="VDM35466.1"/>
    </source>
</evidence>
<gene>
    <name evidence="1" type="ORF">TTAC_LOCUS10486</name>
</gene>
<organism evidence="3">
    <name type="scientific">Hydatigena taeniaeformis</name>
    <name type="common">Feline tapeworm</name>
    <name type="synonym">Taenia taeniaeformis</name>
    <dbReference type="NCBI Taxonomy" id="6205"/>
    <lineage>
        <taxon>Eukaryota</taxon>
        <taxon>Metazoa</taxon>
        <taxon>Spiralia</taxon>
        <taxon>Lophotrochozoa</taxon>
        <taxon>Platyhelminthes</taxon>
        <taxon>Cestoda</taxon>
        <taxon>Eucestoda</taxon>
        <taxon>Cyclophyllidea</taxon>
        <taxon>Taeniidae</taxon>
        <taxon>Hydatigera</taxon>
    </lineage>
</organism>
<dbReference type="AlphaFoldDB" id="A0A0R3XAC6"/>
<dbReference type="Proteomes" id="UP000274429">
    <property type="component" value="Unassembled WGS sequence"/>
</dbReference>
<dbReference type="EMBL" id="UYWX01021756">
    <property type="protein sequence ID" value="VDM35466.1"/>
    <property type="molecule type" value="Genomic_DNA"/>
</dbReference>
<reference evidence="1 2" key="2">
    <citation type="submission" date="2018-11" db="EMBL/GenBank/DDBJ databases">
        <authorList>
            <consortium name="Pathogen Informatics"/>
        </authorList>
    </citation>
    <scope>NUCLEOTIDE SEQUENCE [LARGE SCALE GENOMIC DNA]</scope>
</reference>
<keyword evidence="2" id="KW-1185">Reference proteome</keyword>
<proteinExistence type="predicted"/>
<protein>
    <submittedName>
        <fullName evidence="1 3">Uncharacterized protein</fullName>
    </submittedName>
</protein>
<name>A0A0R3XAC6_HYDTA</name>
<evidence type="ECO:0000313" key="3">
    <source>
        <dbReference type="WBParaSite" id="TTAC_0001050301-mRNA-1"/>
    </source>
</evidence>
<sequence length="116" mass="13247">MAGITQAQALRIEVTPSLEIVFQSNTRVQLSDAEWRHPDASVRSSRLALHAVVPQQHSPLPFLLFSLSPYRNDCLKYAVLTELELFVATTRRNRICSSIETQVRTIKYLDLSVRCY</sequence>
<accession>A0A0R3XAC6</accession>